<organism evidence="4 5">
    <name type="scientific">Albidovulum litorale</name>
    <dbReference type="NCBI Taxonomy" id="2984134"/>
    <lineage>
        <taxon>Bacteria</taxon>
        <taxon>Pseudomonadati</taxon>
        <taxon>Pseudomonadota</taxon>
        <taxon>Alphaproteobacteria</taxon>
        <taxon>Rhodobacterales</taxon>
        <taxon>Paracoccaceae</taxon>
        <taxon>Albidovulum</taxon>
    </lineage>
</organism>
<evidence type="ECO:0000313" key="4">
    <source>
        <dbReference type="EMBL" id="MCV2871997.1"/>
    </source>
</evidence>
<dbReference type="Gene3D" id="3.40.50.880">
    <property type="match status" value="1"/>
</dbReference>
<dbReference type="InterPro" id="IPR018060">
    <property type="entry name" value="HTH_AraC"/>
</dbReference>
<comment type="caution">
    <text evidence="4">The sequence shown here is derived from an EMBL/GenBank/DDBJ whole genome shotgun (WGS) entry which is preliminary data.</text>
</comment>
<feature type="domain" description="HTH araC/xylS-type" evidence="3">
    <location>
        <begin position="234"/>
        <end position="332"/>
    </location>
</feature>
<gene>
    <name evidence="4" type="ORF">OEZ71_06785</name>
</gene>
<sequence length="370" mass="41011">MSKIRTSSDPAAMAPPPRDQAARHVAFLIVPRFNMMTMMTMIEVMRIANYLSPAPLYSWEVLSFDGQEITASNGFTVGTAVPDDHIRRGETLFVLGSWNAENYKNTHTLAWIRRQARGGVRMCSVELGCYLLARAGLLSGKRATTHWSWMSGFEEQFDEVTVAEQLFTIDGQMMSCAGGLAGVDLMLRVVGDEHGERLAGEIADQMLYHPIRPANAPQRRTMGRGMESLAPMVREAITLIEKNIAEPLTVPEIAGELGVSQRQLERQFKASIGCTVVQFGLLLRLQHARVLLISTSLSVREIATASGFNTLSHFAYSFGKCFGRRPSDYRQAWPEKDATPSWPGTLSKFLEALENRGAAKPMQILRKTSG</sequence>
<accession>A0ABT2ZLJ5</accession>
<keyword evidence="2" id="KW-0804">Transcription</keyword>
<keyword evidence="5" id="KW-1185">Reference proteome</keyword>
<dbReference type="Gene3D" id="1.10.10.60">
    <property type="entry name" value="Homeodomain-like"/>
    <property type="match status" value="1"/>
</dbReference>
<dbReference type="Pfam" id="PF01965">
    <property type="entry name" value="DJ-1_PfpI"/>
    <property type="match status" value="1"/>
</dbReference>
<dbReference type="SUPFAM" id="SSF52317">
    <property type="entry name" value="Class I glutamine amidotransferase-like"/>
    <property type="match status" value="1"/>
</dbReference>
<evidence type="ECO:0000256" key="2">
    <source>
        <dbReference type="ARBA" id="ARBA00023163"/>
    </source>
</evidence>
<dbReference type="SMART" id="SM00342">
    <property type="entry name" value="HTH_ARAC"/>
    <property type="match status" value="1"/>
</dbReference>
<dbReference type="CDD" id="cd03136">
    <property type="entry name" value="GATase1_AraC_ArgR_like"/>
    <property type="match status" value="1"/>
</dbReference>
<name>A0ABT2ZLJ5_9RHOB</name>
<evidence type="ECO:0000313" key="5">
    <source>
        <dbReference type="Proteomes" id="UP001652564"/>
    </source>
</evidence>
<dbReference type="InterPro" id="IPR002818">
    <property type="entry name" value="DJ-1/PfpI"/>
</dbReference>
<proteinExistence type="predicted"/>
<dbReference type="PANTHER" id="PTHR43130:SF3">
    <property type="entry name" value="HTH-TYPE TRANSCRIPTIONAL REGULATOR RV1931C"/>
    <property type="match status" value="1"/>
</dbReference>
<dbReference type="EMBL" id="JAOWKZ010000002">
    <property type="protein sequence ID" value="MCV2871997.1"/>
    <property type="molecule type" value="Genomic_DNA"/>
</dbReference>
<dbReference type="InterPro" id="IPR052158">
    <property type="entry name" value="INH-QAR"/>
</dbReference>
<dbReference type="SUPFAM" id="SSF46689">
    <property type="entry name" value="Homeodomain-like"/>
    <property type="match status" value="2"/>
</dbReference>
<dbReference type="PROSITE" id="PS01124">
    <property type="entry name" value="HTH_ARAC_FAMILY_2"/>
    <property type="match status" value="1"/>
</dbReference>
<dbReference type="InterPro" id="IPR029062">
    <property type="entry name" value="Class_I_gatase-like"/>
</dbReference>
<protein>
    <submittedName>
        <fullName evidence="4">GlxA family transcriptional regulator</fullName>
    </submittedName>
</protein>
<evidence type="ECO:0000256" key="1">
    <source>
        <dbReference type="ARBA" id="ARBA00023015"/>
    </source>
</evidence>
<dbReference type="Proteomes" id="UP001652564">
    <property type="component" value="Unassembled WGS sequence"/>
</dbReference>
<evidence type="ECO:0000259" key="3">
    <source>
        <dbReference type="PROSITE" id="PS01124"/>
    </source>
</evidence>
<dbReference type="Pfam" id="PF12833">
    <property type="entry name" value="HTH_18"/>
    <property type="match status" value="1"/>
</dbReference>
<reference evidence="4 5" key="1">
    <citation type="submission" date="2022-10" db="EMBL/GenBank/DDBJ databases">
        <title>Defluviimonas sp. nov., isolated from ocean surface sediments.</title>
        <authorList>
            <person name="He W."/>
            <person name="Wang L."/>
            <person name="Zhang D.-F."/>
        </authorList>
    </citation>
    <scope>NUCLEOTIDE SEQUENCE [LARGE SCALE GENOMIC DNA]</scope>
    <source>
        <strain evidence="4 5">WL0050</strain>
    </source>
</reference>
<dbReference type="InterPro" id="IPR009057">
    <property type="entry name" value="Homeodomain-like_sf"/>
</dbReference>
<keyword evidence="1" id="KW-0805">Transcription regulation</keyword>
<dbReference type="PANTHER" id="PTHR43130">
    <property type="entry name" value="ARAC-FAMILY TRANSCRIPTIONAL REGULATOR"/>
    <property type="match status" value="1"/>
</dbReference>